<dbReference type="GO" id="GO:0016787">
    <property type="term" value="F:hydrolase activity"/>
    <property type="evidence" value="ECO:0007669"/>
    <property type="project" value="UniProtKB-UniRule"/>
</dbReference>
<reference evidence="7 8" key="1">
    <citation type="submission" date="2020-08" db="EMBL/GenBank/DDBJ databases">
        <title>Bridging the membrane lipid divide: bacteria of the FCB group superphylum have the potential to synthesize archaeal ether lipids.</title>
        <authorList>
            <person name="Villanueva L."/>
            <person name="Von Meijenfeldt F.A.B."/>
            <person name="Westbye A.B."/>
            <person name="Yadav S."/>
            <person name="Hopmans E.C."/>
            <person name="Dutilh B.E."/>
            <person name="Sinninghe Damste J.S."/>
        </authorList>
    </citation>
    <scope>NUCLEOTIDE SEQUENCE [LARGE SCALE GENOMIC DNA]</scope>
    <source>
        <strain evidence="7">NIOZ-UU30</strain>
    </source>
</reference>
<dbReference type="SUPFAM" id="SSF52540">
    <property type="entry name" value="P-loop containing nucleoside triphosphate hydrolases"/>
    <property type="match status" value="1"/>
</dbReference>
<accession>A0A8J6NL70</accession>
<keyword evidence="4 5" id="KW-0067">ATP-binding</keyword>
<dbReference type="GO" id="GO:0043138">
    <property type="term" value="F:3'-5' DNA helicase activity"/>
    <property type="evidence" value="ECO:0007669"/>
    <property type="project" value="TreeGrafter"/>
</dbReference>
<dbReference type="Pfam" id="PF00580">
    <property type="entry name" value="UvrD-helicase"/>
    <property type="match status" value="1"/>
</dbReference>
<dbReference type="GO" id="GO:0005524">
    <property type="term" value="F:ATP binding"/>
    <property type="evidence" value="ECO:0007669"/>
    <property type="project" value="UniProtKB-UniRule"/>
</dbReference>
<gene>
    <name evidence="7" type="ORF">H8E23_00350</name>
</gene>
<evidence type="ECO:0000259" key="6">
    <source>
        <dbReference type="PROSITE" id="PS51198"/>
    </source>
</evidence>
<dbReference type="InterPro" id="IPR027417">
    <property type="entry name" value="P-loop_NTPase"/>
</dbReference>
<keyword evidence="2 5" id="KW-0378">Hydrolase</keyword>
<dbReference type="GO" id="GO:0000725">
    <property type="term" value="P:recombinational repair"/>
    <property type="evidence" value="ECO:0007669"/>
    <property type="project" value="TreeGrafter"/>
</dbReference>
<dbReference type="Proteomes" id="UP000603434">
    <property type="component" value="Unassembled WGS sequence"/>
</dbReference>
<protein>
    <submittedName>
        <fullName evidence="7">UvrD-helicase domain-containing protein</fullName>
    </submittedName>
</protein>
<dbReference type="EMBL" id="JACNJH010000021">
    <property type="protein sequence ID" value="MBC8359834.1"/>
    <property type="molecule type" value="Genomic_DNA"/>
</dbReference>
<keyword evidence="1 5" id="KW-0547">Nucleotide-binding</keyword>
<evidence type="ECO:0000256" key="4">
    <source>
        <dbReference type="ARBA" id="ARBA00022840"/>
    </source>
</evidence>
<comment type="caution">
    <text evidence="7">The sequence shown here is derived from an EMBL/GenBank/DDBJ whole genome shotgun (WGS) entry which is preliminary data.</text>
</comment>
<dbReference type="GO" id="GO:0003677">
    <property type="term" value="F:DNA binding"/>
    <property type="evidence" value="ECO:0007669"/>
    <property type="project" value="InterPro"/>
</dbReference>
<evidence type="ECO:0000256" key="1">
    <source>
        <dbReference type="ARBA" id="ARBA00022741"/>
    </source>
</evidence>
<proteinExistence type="predicted"/>
<sequence length="336" mass="38780">MPPTWKNNRYINTAKKRWQKAGYANQDDANYFGMRILENYPNVAKAIIHRFPLFMVDEAQDTSEIQMRVIDLLIDNGLKDIMLVGDPDQAIFEWHTAKPQLFIDKYNEWKENSTLLNENRRSSQNICNCTCRLSSLEGTSTAINEEVKECTFIPVVRTYDLDNTKELIDDFTGLCSNFDINVTPEQVAVIYRSKNLFNTITGINEINYGNLPWITESPYSKDFARGKYLSCNGDFRAGFKLIQNAIVKIHTGSHYCSAKDIERIIDKYGFLDLVILKQKGIGSYYKTLLRKNVPISDNEELRIVYVGITRPRRLLVLAVPDEENKSAWEARLFDQN</sequence>
<dbReference type="AlphaFoldDB" id="A0A8J6NL70"/>
<evidence type="ECO:0000313" key="8">
    <source>
        <dbReference type="Proteomes" id="UP000603434"/>
    </source>
</evidence>
<dbReference type="PANTHER" id="PTHR11070:SF3">
    <property type="entry name" value="DNA 3'-5' HELICASE"/>
    <property type="match status" value="1"/>
</dbReference>
<organism evidence="7 8">
    <name type="scientific">Candidatus Desulfatibia profunda</name>
    <dbReference type="NCBI Taxonomy" id="2841695"/>
    <lineage>
        <taxon>Bacteria</taxon>
        <taxon>Pseudomonadati</taxon>
        <taxon>Thermodesulfobacteriota</taxon>
        <taxon>Desulfobacteria</taxon>
        <taxon>Desulfobacterales</taxon>
        <taxon>Desulfobacterales incertae sedis</taxon>
        <taxon>Candidatus Desulfatibia</taxon>
    </lineage>
</organism>
<evidence type="ECO:0000313" key="7">
    <source>
        <dbReference type="EMBL" id="MBC8359834.1"/>
    </source>
</evidence>
<dbReference type="Gene3D" id="3.40.50.300">
    <property type="entry name" value="P-loop containing nucleotide triphosphate hydrolases"/>
    <property type="match status" value="1"/>
</dbReference>
<comment type="caution">
    <text evidence="5">Lacks conserved residue(s) required for the propagation of feature annotation.</text>
</comment>
<evidence type="ECO:0000256" key="2">
    <source>
        <dbReference type="ARBA" id="ARBA00022801"/>
    </source>
</evidence>
<dbReference type="PANTHER" id="PTHR11070">
    <property type="entry name" value="UVRD / RECB / PCRA DNA HELICASE FAMILY MEMBER"/>
    <property type="match status" value="1"/>
</dbReference>
<dbReference type="GO" id="GO:0005829">
    <property type="term" value="C:cytosol"/>
    <property type="evidence" value="ECO:0007669"/>
    <property type="project" value="TreeGrafter"/>
</dbReference>
<dbReference type="InterPro" id="IPR000212">
    <property type="entry name" value="DNA_helicase_UvrD/REP"/>
</dbReference>
<feature type="domain" description="UvrD-like helicase ATP-binding" evidence="6">
    <location>
        <begin position="1"/>
        <end position="123"/>
    </location>
</feature>
<evidence type="ECO:0000256" key="5">
    <source>
        <dbReference type="PROSITE-ProRule" id="PRU00560"/>
    </source>
</evidence>
<dbReference type="PROSITE" id="PS51198">
    <property type="entry name" value="UVRD_HELICASE_ATP_BIND"/>
    <property type="match status" value="1"/>
</dbReference>
<evidence type="ECO:0000256" key="3">
    <source>
        <dbReference type="ARBA" id="ARBA00022806"/>
    </source>
</evidence>
<dbReference type="InterPro" id="IPR014016">
    <property type="entry name" value="UvrD-like_ATP-bd"/>
</dbReference>
<keyword evidence="3 5" id="KW-0347">Helicase</keyword>
<name>A0A8J6NL70_9BACT</name>